<sequence>MPLNFIRRSLILSALLVWTYSPLAVFASSTSGSAYIKLTLGETKASINDQSVTLQMSPHLVENTTMVPLRFVTEALGATVKWDGAAQRVDLTYGT</sequence>
<dbReference type="RefSeq" id="WP_127452050.1">
    <property type="nucleotide sequence ID" value="NZ_JAROBY010000004.1"/>
</dbReference>
<keyword evidence="3" id="KW-1185">Reference proteome</keyword>
<dbReference type="Pfam" id="PF07833">
    <property type="entry name" value="Cu_amine_oxidN1"/>
    <property type="match status" value="1"/>
</dbReference>
<dbReference type="InterPro" id="IPR012854">
    <property type="entry name" value="Cu_amine_oxidase-like_N"/>
</dbReference>
<evidence type="ECO:0000259" key="1">
    <source>
        <dbReference type="Pfam" id="PF07833"/>
    </source>
</evidence>
<dbReference type="SUPFAM" id="SSF55383">
    <property type="entry name" value="Copper amine oxidase, domain N"/>
    <property type="match status" value="1"/>
</dbReference>
<reference evidence="2 3" key="1">
    <citation type="submission" date="2023-03" db="EMBL/GenBank/DDBJ databases">
        <title>Bacillus Genome Sequencing.</title>
        <authorList>
            <person name="Dunlap C."/>
        </authorList>
    </citation>
    <scope>NUCLEOTIDE SEQUENCE [LARGE SCALE GENOMIC DNA]</scope>
    <source>
        <strain evidence="2 3">NRS-1351</strain>
    </source>
</reference>
<feature type="domain" description="Copper amine oxidase-like N-terminal" evidence="1">
    <location>
        <begin position="29"/>
        <end position="89"/>
    </location>
</feature>
<proteinExistence type="predicted"/>
<protein>
    <submittedName>
        <fullName evidence="2">Copper amine oxidase N-terminal domain-containing protein</fullName>
    </submittedName>
</protein>
<evidence type="ECO:0000313" key="3">
    <source>
        <dbReference type="Proteomes" id="UP001355653"/>
    </source>
</evidence>
<accession>A0ABU6D4M4</accession>
<dbReference type="InterPro" id="IPR036582">
    <property type="entry name" value="Mao_N_sf"/>
</dbReference>
<name>A0ABU6D4M4_9BACL</name>
<gene>
    <name evidence="2" type="ORF">P5G65_02150</name>
</gene>
<comment type="caution">
    <text evidence="2">The sequence shown here is derived from an EMBL/GenBank/DDBJ whole genome shotgun (WGS) entry which is preliminary data.</text>
</comment>
<evidence type="ECO:0000313" key="2">
    <source>
        <dbReference type="EMBL" id="MEB4792683.1"/>
    </source>
</evidence>
<organism evidence="2 3">
    <name type="scientific">Paenibacillus chondroitinus</name>
    <dbReference type="NCBI Taxonomy" id="59842"/>
    <lineage>
        <taxon>Bacteria</taxon>
        <taxon>Bacillati</taxon>
        <taxon>Bacillota</taxon>
        <taxon>Bacilli</taxon>
        <taxon>Bacillales</taxon>
        <taxon>Paenibacillaceae</taxon>
        <taxon>Paenibacillus</taxon>
    </lineage>
</organism>
<dbReference type="Gene3D" id="3.30.457.10">
    <property type="entry name" value="Copper amine oxidase-like, N-terminal domain"/>
    <property type="match status" value="1"/>
</dbReference>
<dbReference type="Proteomes" id="UP001355653">
    <property type="component" value="Unassembled WGS sequence"/>
</dbReference>
<dbReference type="EMBL" id="JAROBY010000004">
    <property type="protein sequence ID" value="MEB4792683.1"/>
    <property type="molecule type" value="Genomic_DNA"/>
</dbReference>